<organism evidence="2 3">
    <name type="scientific">Litorilituus sediminis</name>
    <dbReference type="NCBI Taxonomy" id="718192"/>
    <lineage>
        <taxon>Bacteria</taxon>
        <taxon>Pseudomonadati</taxon>
        <taxon>Pseudomonadota</taxon>
        <taxon>Gammaproteobacteria</taxon>
        <taxon>Alteromonadales</taxon>
        <taxon>Colwelliaceae</taxon>
        <taxon>Litorilituus</taxon>
    </lineage>
</organism>
<dbReference type="InterPro" id="IPR019629">
    <property type="entry name" value="Uncharacterised_HI1736/YgjV"/>
</dbReference>
<gene>
    <name evidence="2" type="ORF">EMK97_00590</name>
</gene>
<keyword evidence="3" id="KW-1185">Reference proteome</keyword>
<reference evidence="2 3" key="1">
    <citation type="submission" date="2018-12" db="EMBL/GenBank/DDBJ databases">
        <title>Complete genome of Litorilituus sediminis.</title>
        <authorList>
            <person name="Liu A."/>
            <person name="Rong J."/>
        </authorList>
    </citation>
    <scope>NUCLEOTIDE SEQUENCE [LARGE SCALE GENOMIC DNA]</scope>
    <source>
        <strain evidence="2 3">JCM 17549</strain>
    </source>
</reference>
<evidence type="ECO:0000313" key="2">
    <source>
        <dbReference type="EMBL" id="QBG34343.1"/>
    </source>
</evidence>
<dbReference type="RefSeq" id="WP_130598459.1">
    <property type="nucleotide sequence ID" value="NZ_CP034759.1"/>
</dbReference>
<feature type="transmembrane region" description="Helical" evidence="1">
    <location>
        <begin position="41"/>
        <end position="60"/>
    </location>
</feature>
<keyword evidence="1" id="KW-0812">Transmembrane</keyword>
<accession>A0A4P6P0F4</accession>
<keyword evidence="1" id="KW-0472">Membrane</keyword>
<proteinExistence type="predicted"/>
<dbReference type="Proteomes" id="UP000290244">
    <property type="component" value="Chromosome"/>
</dbReference>
<protein>
    <submittedName>
        <fullName evidence="2">YgjV family protein</fullName>
    </submittedName>
</protein>
<dbReference type="Pfam" id="PF10688">
    <property type="entry name" value="Imp-YgjV"/>
    <property type="match status" value="1"/>
</dbReference>
<dbReference type="KEGG" id="lsd:EMK97_00590"/>
<sequence>MFLLSQILMVIAISLDIVSFQLAKRWQVLLALSASTALTSIHFYLLDVYNAALLMAIASLRYAVFIKYQNKCLLILFLLLIIIPPLNQLAEYYELYAIVGSALLTLGAFFTEQKRLRIVMMFGTLSWLIHNIYVGSPMAIALESGFLLSNIIGFYRLHKVAAIS</sequence>
<evidence type="ECO:0000256" key="1">
    <source>
        <dbReference type="SAM" id="Phobius"/>
    </source>
</evidence>
<dbReference type="EMBL" id="CP034759">
    <property type="protein sequence ID" value="QBG34343.1"/>
    <property type="molecule type" value="Genomic_DNA"/>
</dbReference>
<feature type="transmembrane region" description="Helical" evidence="1">
    <location>
        <begin position="95"/>
        <end position="111"/>
    </location>
</feature>
<name>A0A4P6P0F4_9GAMM</name>
<feature type="transmembrane region" description="Helical" evidence="1">
    <location>
        <begin position="72"/>
        <end position="89"/>
    </location>
</feature>
<dbReference type="OrthoDB" id="7858522at2"/>
<keyword evidence="1" id="KW-1133">Transmembrane helix</keyword>
<feature type="transmembrane region" description="Helical" evidence="1">
    <location>
        <begin position="140"/>
        <end position="157"/>
    </location>
</feature>
<evidence type="ECO:0000313" key="3">
    <source>
        <dbReference type="Proteomes" id="UP000290244"/>
    </source>
</evidence>
<dbReference type="AlphaFoldDB" id="A0A4P6P0F4"/>